<reference evidence="3" key="1">
    <citation type="submission" date="2022-10" db="EMBL/GenBank/DDBJ databases">
        <title>The complete genomes of actinobacterial strains from the NBC collection.</title>
        <authorList>
            <person name="Joergensen T.S."/>
            <person name="Alvarez Arevalo M."/>
            <person name="Sterndorff E.B."/>
            <person name="Faurdal D."/>
            <person name="Vuksanovic O."/>
            <person name="Mourched A.-S."/>
            <person name="Charusanti P."/>
            <person name="Shaw S."/>
            <person name="Blin K."/>
            <person name="Weber T."/>
        </authorList>
    </citation>
    <scope>NUCLEOTIDE SEQUENCE</scope>
    <source>
        <strain evidence="3">NBC_00222</strain>
    </source>
</reference>
<protein>
    <submittedName>
        <fullName evidence="3">Condensation domain-containing protein</fullName>
    </submittedName>
</protein>
<dbReference type="Proteomes" id="UP001432222">
    <property type="component" value="Chromosome"/>
</dbReference>
<dbReference type="PANTHER" id="PTHR45527">
    <property type="entry name" value="NONRIBOSOMAL PEPTIDE SYNTHETASE"/>
    <property type="match status" value="1"/>
</dbReference>
<dbReference type="Gene3D" id="3.30.559.30">
    <property type="entry name" value="Nonribosomal peptide synthetase, condensation domain"/>
    <property type="match status" value="1"/>
</dbReference>
<dbReference type="PANTHER" id="PTHR45527:SF1">
    <property type="entry name" value="FATTY ACID SYNTHASE"/>
    <property type="match status" value="1"/>
</dbReference>
<dbReference type="InterPro" id="IPR001242">
    <property type="entry name" value="Condensation_dom"/>
</dbReference>
<feature type="region of interest" description="Disordered" evidence="1">
    <location>
        <begin position="189"/>
        <end position="214"/>
    </location>
</feature>
<proteinExistence type="predicted"/>
<name>A0ABZ1U7X7_9ACTN</name>
<evidence type="ECO:0000313" key="4">
    <source>
        <dbReference type="Proteomes" id="UP001432222"/>
    </source>
</evidence>
<dbReference type="Pfam" id="PF00668">
    <property type="entry name" value="Condensation"/>
    <property type="match status" value="1"/>
</dbReference>
<sequence length="475" mass="52277">MLQISVEHSEIGPGEAHRWHLVPLTGADGPAPRRMTGYNQAKHFTVAQYAQSVDDPIRSYVAASFELAGRVDLDALAAALLHLVRRHEVLRAVYQPLAGDLGCEVLTPDEVALKHVYGGPLETPQQVTVHLQEAFQEVDTLSWPLITMGAVVRPGSTTVWFSCDHLVTDGLSSAIAINDITTAYRDLTSTEPAPPAAPVTPAATTAPGTARQPGSYLEFSRTQRRTNRAMRADDARLNHWRAFRDRNGGLFPRFPLDLGVRPGQLYAPVASTERLLDTRQIEEFGTVCRALGGRLSMGLLASLALALRQLGGPEVYRGLMPFNERGRGVYAESMGWFINTLPVEFPVGPRAGFGDVLADAQDAYAQVQAHAEVHFVKAWKLLAPVEYASLRYWPYAVNFFSYIDCRRLPGAAHHVAQQARMHVWVSGCNGILHWLHRTDEGLFVNTIHADTPQARDVNRALLDGFARVLTEPVST</sequence>
<dbReference type="SUPFAM" id="SSF52777">
    <property type="entry name" value="CoA-dependent acyltransferases"/>
    <property type="match status" value="2"/>
</dbReference>
<feature type="domain" description="Condensation" evidence="2">
    <location>
        <begin position="55"/>
        <end position="375"/>
    </location>
</feature>
<dbReference type="RefSeq" id="WP_328957838.1">
    <property type="nucleotide sequence ID" value="NZ_CP108110.1"/>
</dbReference>
<dbReference type="Gene3D" id="3.30.559.10">
    <property type="entry name" value="Chloramphenicol acetyltransferase-like domain"/>
    <property type="match status" value="1"/>
</dbReference>
<evidence type="ECO:0000256" key="1">
    <source>
        <dbReference type="SAM" id="MobiDB-lite"/>
    </source>
</evidence>
<accession>A0ABZ1U7X7</accession>
<gene>
    <name evidence="3" type="ORF">OHA16_32545</name>
</gene>
<organism evidence="3 4">
    <name type="scientific">Kitasatospora purpeofusca</name>
    <dbReference type="NCBI Taxonomy" id="67352"/>
    <lineage>
        <taxon>Bacteria</taxon>
        <taxon>Bacillati</taxon>
        <taxon>Actinomycetota</taxon>
        <taxon>Actinomycetes</taxon>
        <taxon>Kitasatosporales</taxon>
        <taxon>Streptomycetaceae</taxon>
        <taxon>Kitasatospora</taxon>
    </lineage>
</organism>
<keyword evidence="4" id="KW-1185">Reference proteome</keyword>
<dbReference type="EMBL" id="CP108110">
    <property type="protein sequence ID" value="WUQ87277.1"/>
    <property type="molecule type" value="Genomic_DNA"/>
</dbReference>
<feature type="compositionally biased region" description="Low complexity" evidence="1">
    <location>
        <begin position="199"/>
        <end position="210"/>
    </location>
</feature>
<evidence type="ECO:0000313" key="3">
    <source>
        <dbReference type="EMBL" id="WUQ87277.1"/>
    </source>
</evidence>
<dbReference type="InterPro" id="IPR023213">
    <property type="entry name" value="CAT-like_dom_sf"/>
</dbReference>
<evidence type="ECO:0000259" key="2">
    <source>
        <dbReference type="Pfam" id="PF00668"/>
    </source>
</evidence>